<evidence type="ECO:0000313" key="3">
    <source>
        <dbReference type="Proteomes" id="UP000194800"/>
    </source>
</evidence>
<keyword evidence="3" id="KW-1185">Reference proteome</keyword>
<dbReference type="EMBL" id="NART01000090">
    <property type="protein sequence ID" value="OTQ08346.1"/>
    <property type="molecule type" value="Genomic_DNA"/>
</dbReference>
<proteinExistence type="predicted"/>
<sequence>MIILQADAMENKYEIRNSSDQLIFSCNDLIEFYSFMETNNNYWFAFTGVSEQNVNLIMNDEIYSIKTDQFAGRFYCQFTVKKIIKSPDVLYACLSLTSRICTEMYSEMYKVGALSFLKEADDLEERVWLDMKGSLKLIYISASYLKNGIPRTLDKDTIVIEGKYIQDYYAFFCELGHAFIGKFGYMGSCIDDVSQLVEDLCSKDRKINVIWKDSDLSFKAIDNTLPVNCEMSASDFLLGTLEEYCNVILE</sequence>
<dbReference type="OrthoDB" id="6446737at2"/>
<accession>A0A242NEC2</accession>
<dbReference type="Proteomes" id="UP000194977">
    <property type="component" value="Unassembled WGS sequence"/>
</dbReference>
<protein>
    <recommendedName>
        <fullName evidence="5">Barstar (barnase inhibitor) domain-containing protein</fullName>
    </recommendedName>
</protein>
<evidence type="ECO:0000313" key="4">
    <source>
        <dbReference type="Proteomes" id="UP000194977"/>
    </source>
</evidence>
<dbReference type="AlphaFoldDB" id="A0A242NEC2"/>
<reference evidence="3 4" key="1">
    <citation type="submission" date="2017-03" db="EMBL/GenBank/DDBJ databases">
        <title>Comparative genomics of honeybee gut symbionts reveal geographically distinct and subgroup specific antibiotic resistance.</title>
        <authorList>
            <person name="Ludvigsen J."/>
            <person name="Porcellato D."/>
            <person name="Labee-Lund T.M."/>
            <person name="Amdam G.V."/>
            <person name="Rudi K."/>
        </authorList>
    </citation>
    <scope>NUCLEOTIDE SEQUENCE [LARGE SCALE GENOMIC DNA]</scope>
    <source>
        <strain evidence="1 4">A-7-12</strain>
        <strain evidence="2 3">A-9-12</strain>
    </source>
</reference>
<gene>
    <name evidence="2" type="ORF">B6C91_12655</name>
    <name evidence="1" type="ORF">B6D08_12620</name>
</gene>
<name>A0A242NEC2_9GAMM</name>
<dbReference type="EMBL" id="NARP01000042">
    <property type="protein sequence ID" value="OTP98027.1"/>
    <property type="molecule type" value="Genomic_DNA"/>
</dbReference>
<organism evidence="1 4">
    <name type="scientific">Gilliamella apicola</name>
    <dbReference type="NCBI Taxonomy" id="1196095"/>
    <lineage>
        <taxon>Bacteria</taxon>
        <taxon>Pseudomonadati</taxon>
        <taxon>Pseudomonadota</taxon>
        <taxon>Gammaproteobacteria</taxon>
        <taxon>Orbales</taxon>
        <taxon>Orbaceae</taxon>
        <taxon>Gilliamella</taxon>
    </lineage>
</organism>
<evidence type="ECO:0008006" key="5">
    <source>
        <dbReference type="Google" id="ProtNLM"/>
    </source>
</evidence>
<dbReference type="Proteomes" id="UP000194800">
    <property type="component" value="Unassembled WGS sequence"/>
</dbReference>
<dbReference type="RefSeq" id="WP_086301668.1">
    <property type="nucleotide sequence ID" value="NZ_MZNE01000021.1"/>
</dbReference>
<evidence type="ECO:0000313" key="1">
    <source>
        <dbReference type="EMBL" id="OTP98027.1"/>
    </source>
</evidence>
<evidence type="ECO:0000313" key="2">
    <source>
        <dbReference type="EMBL" id="OTQ08346.1"/>
    </source>
</evidence>
<comment type="caution">
    <text evidence="1">The sequence shown here is derived from an EMBL/GenBank/DDBJ whole genome shotgun (WGS) entry which is preliminary data.</text>
</comment>